<accession>A0A2R8C0V8</accession>
<dbReference type="InterPro" id="IPR003953">
    <property type="entry name" value="FAD-dep_OxRdtase_2_FAD-bd"/>
</dbReference>
<dbReference type="InterPro" id="IPR036188">
    <property type="entry name" value="FAD/NAD-bd_sf"/>
</dbReference>
<dbReference type="GO" id="GO:0047571">
    <property type="term" value="F:3-oxosteroid 1-dehydrogenase activity"/>
    <property type="evidence" value="ECO:0007669"/>
    <property type="project" value="UniProtKB-EC"/>
</dbReference>
<dbReference type="AlphaFoldDB" id="A0A2R8C0V8"/>
<dbReference type="GO" id="GO:0008202">
    <property type="term" value="P:steroid metabolic process"/>
    <property type="evidence" value="ECO:0007669"/>
    <property type="project" value="UniProtKB-ARBA"/>
</dbReference>
<dbReference type="SUPFAM" id="SSF56425">
    <property type="entry name" value="Succinate dehydrogenase/fumarate reductase flavoprotein, catalytic domain"/>
    <property type="match status" value="1"/>
</dbReference>
<dbReference type="EMBL" id="ONZF01000013">
    <property type="protein sequence ID" value="SPJ26048.1"/>
    <property type="molecule type" value="Genomic_DNA"/>
</dbReference>
<dbReference type="SUPFAM" id="SSF51905">
    <property type="entry name" value="FAD/NAD(P)-binding domain"/>
    <property type="match status" value="1"/>
</dbReference>
<evidence type="ECO:0000259" key="5">
    <source>
        <dbReference type="Pfam" id="PF00890"/>
    </source>
</evidence>
<evidence type="ECO:0000256" key="4">
    <source>
        <dbReference type="ARBA" id="ARBA00023002"/>
    </source>
</evidence>
<feature type="domain" description="FAD-dependent oxidoreductase 2 FAD-binding" evidence="5">
    <location>
        <begin position="10"/>
        <end position="549"/>
    </location>
</feature>
<keyword evidence="7" id="KW-1185">Reference proteome</keyword>
<reference evidence="6 7" key="1">
    <citation type="submission" date="2018-03" db="EMBL/GenBank/DDBJ databases">
        <authorList>
            <person name="Keele B.F."/>
        </authorList>
    </citation>
    <scope>NUCLEOTIDE SEQUENCE [LARGE SCALE GENOMIC DNA]</scope>
    <source>
        <strain evidence="6 7">CECT 8504</strain>
    </source>
</reference>
<organism evidence="6 7">
    <name type="scientific">Palleronia abyssalis</name>
    <dbReference type="NCBI Taxonomy" id="1501240"/>
    <lineage>
        <taxon>Bacteria</taxon>
        <taxon>Pseudomonadati</taxon>
        <taxon>Pseudomonadota</taxon>
        <taxon>Alphaproteobacteria</taxon>
        <taxon>Rhodobacterales</taxon>
        <taxon>Roseobacteraceae</taxon>
        <taxon>Palleronia</taxon>
    </lineage>
</organism>
<dbReference type="InterPro" id="IPR027477">
    <property type="entry name" value="Succ_DH/fumarate_Rdtase_cat_sf"/>
</dbReference>
<dbReference type="PRINTS" id="PR00411">
    <property type="entry name" value="PNDRDTASEI"/>
</dbReference>
<proteinExistence type="predicted"/>
<dbReference type="Pfam" id="PF00890">
    <property type="entry name" value="FAD_binding_2"/>
    <property type="match status" value="1"/>
</dbReference>
<dbReference type="OrthoDB" id="3178130at2"/>
<name>A0A2R8C0V8_9RHOB</name>
<dbReference type="Proteomes" id="UP000244912">
    <property type="component" value="Unassembled WGS sequence"/>
</dbReference>
<dbReference type="InterPro" id="IPR050315">
    <property type="entry name" value="FAD-oxidoreductase_2"/>
</dbReference>
<evidence type="ECO:0000313" key="7">
    <source>
        <dbReference type="Proteomes" id="UP000244912"/>
    </source>
</evidence>
<evidence type="ECO:0000256" key="3">
    <source>
        <dbReference type="ARBA" id="ARBA00022827"/>
    </source>
</evidence>
<gene>
    <name evidence="6" type="primary">kstD</name>
    <name evidence="6" type="ORF">PAA8504_03904</name>
</gene>
<dbReference type="Gene3D" id="3.50.50.60">
    <property type="entry name" value="FAD/NAD(P)-binding domain"/>
    <property type="match status" value="2"/>
</dbReference>
<dbReference type="EC" id="1.3.99.4" evidence="6"/>
<dbReference type="PANTHER" id="PTHR43400:SF10">
    <property type="entry name" value="3-OXOSTEROID 1-DEHYDROGENASE"/>
    <property type="match status" value="1"/>
</dbReference>
<evidence type="ECO:0000256" key="1">
    <source>
        <dbReference type="ARBA" id="ARBA00001974"/>
    </source>
</evidence>
<dbReference type="RefSeq" id="WP_108895765.1">
    <property type="nucleotide sequence ID" value="NZ_ONZF01000013.1"/>
</dbReference>
<dbReference type="PANTHER" id="PTHR43400">
    <property type="entry name" value="FUMARATE REDUCTASE"/>
    <property type="match status" value="1"/>
</dbReference>
<protein>
    <submittedName>
        <fullName evidence="6">3-oxosteroid 1-dehydrogenase</fullName>
        <ecNumber evidence="6">1.3.99.4</ecNumber>
    </submittedName>
</protein>
<sequence length="585" mass="62702">MTTKSACTVDVLVIGSGGAGLTAAATARKAGLDVLVAEKEPVFGGTTATSGGVIWIPGNRHAAKLGDSIGVSDTTDAARTYIRIEAGQHVDEPRIEAYLKYGPVMVDFIEAQTEVKFHAMEFPDYHPEEPGASKIRSLGTVEYDARKMGPLMKTLKGELPQTLFLGLALGSSLEMENFMKAGRSVKAMGFVAKRMVGHFRDLALHRSSQSIVRGRALIARLARTLHDDGVPFWLESPARELILDGDKIVGARLETPDGTVEVRARHGVVLAGGGYPRDMARRRDHHPGVTATMEPVLPVPMGNTGDGAQMAEAVGARFNGNLSSAAAWMPTSKLPDATDFTGVWPHLVDRNKPGFIMVTPDGRRFANESENYRDLGLDMIATFEARETDTCWLIGDRRAVRRWGMGFVRPFPIPHGHYVRSGYLKRGETLEDLAGICGIDPVELASTVKRFNGFAKAGVDADFQRGASAYDKHHGDEENTPNPALGTLDTGPYYAVRIYPGEITSYKGLATDANARVLGHDDQPIDGLYAVGNDQANVFGGGYPGAGGTIGPGMVFGWIAAKHIAEKSGRTLPGVPADKPGLAAE</sequence>
<evidence type="ECO:0000256" key="2">
    <source>
        <dbReference type="ARBA" id="ARBA00022630"/>
    </source>
</evidence>
<keyword evidence="2" id="KW-0285">Flavoprotein</keyword>
<evidence type="ECO:0000313" key="6">
    <source>
        <dbReference type="EMBL" id="SPJ26048.1"/>
    </source>
</evidence>
<keyword evidence="3" id="KW-0274">FAD</keyword>
<keyword evidence="4 6" id="KW-0560">Oxidoreductase</keyword>
<comment type="cofactor">
    <cofactor evidence="1">
        <name>FAD</name>
        <dbReference type="ChEBI" id="CHEBI:57692"/>
    </cofactor>
</comment>